<organism evidence="2 5">
    <name type="scientific">Cafeteria roenbergensis</name>
    <name type="common">Marine flagellate</name>
    <dbReference type="NCBI Taxonomy" id="33653"/>
    <lineage>
        <taxon>Eukaryota</taxon>
        <taxon>Sar</taxon>
        <taxon>Stramenopiles</taxon>
        <taxon>Bigyra</taxon>
        <taxon>Opalozoa</taxon>
        <taxon>Bicosoecida</taxon>
        <taxon>Cafeteriaceae</taxon>
        <taxon>Cafeteria</taxon>
    </lineage>
</organism>
<evidence type="ECO:0000313" key="2">
    <source>
        <dbReference type="EMBL" id="KAA0153904.1"/>
    </source>
</evidence>
<feature type="chain" id="PRO_5036136771" description="Methyltransferase type 11 domain-containing protein" evidence="1">
    <location>
        <begin position="20"/>
        <end position="342"/>
    </location>
</feature>
<dbReference type="Proteomes" id="UP000324907">
    <property type="component" value="Unassembled WGS sequence"/>
</dbReference>
<gene>
    <name evidence="4" type="ORF">FNF28_04869</name>
    <name evidence="2" type="ORF">FNF29_02892</name>
    <name evidence="3" type="ORF">FNF31_05739</name>
</gene>
<evidence type="ECO:0000313" key="4">
    <source>
        <dbReference type="EMBL" id="KAA0161998.1"/>
    </source>
</evidence>
<accession>A0A5A8CN62</accession>
<reference evidence="5 6" key="1">
    <citation type="submission" date="2019-07" db="EMBL/GenBank/DDBJ databases">
        <title>Genomes of Cafeteria roenbergensis.</title>
        <authorList>
            <person name="Fischer M.G."/>
            <person name="Hackl T."/>
            <person name="Roman M."/>
        </authorList>
    </citation>
    <scope>NUCLEOTIDE SEQUENCE [LARGE SCALE GENOMIC DNA]</scope>
    <source>
        <strain evidence="2 5">BVI</strain>
        <strain evidence="3 7">Cflag</strain>
        <strain evidence="4 6">RCC970-E3</strain>
    </source>
</reference>
<keyword evidence="5" id="KW-1185">Reference proteome</keyword>
<dbReference type="InterPro" id="IPR004951">
    <property type="entry name" value="DUF268_CAE_spp"/>
</dbReference>
<keyword evidence="1" id="KW-0732">Signal</keyword>
<evidence type="ECO:0000313" key="7">
    <source>
        <dbReference type="Proteomes" id="UP000325113"/>
    </source>
</evidence>
<dbReference type="Proteomes" id="UP000323011">
    <property type="component" value="Unassembled WGS sequence"/>
</dbReference>
<name>A0A5A8CN62_CAFRO</name>
<evidence type="ECO:0000313" key="5">
    <source>
        <dbReference type="Proteomes" id="UP000323011"/>
    </source>
</evidence>
<dbReference type="AlphaFoldDB" id="A0A5A8CN62"/>
<sequence length="342" mass="36939">MRGRLAVLAACVAVARASAACSIDVGARIVDDSRRPVEKGAPPPRSMPADLVDAFTRCGSVPVHDFYVDDTLGGKGLFVEFGKESFDKQLKSAQALIAKADAQKGRKPFLLSIPGALGRAAEAMRRHRGVFAGARVAVFGSQQPTYETLALALGAESVTVFEYQVPKFQHPRVVTADARALGAAAAAQGGWPAPTDELAPGGERWLREGGQFDVALSVSSFDHDGLGRYGDPLCPDGDLRAMDTAMLAVRPGGLLFVSVPVGPDAVAFNLMRRYGRQRLPLLLEGWTDVDRVTWEDDRLDAEVDIRRTYEPVFVLRKPAAGEQPTDWLREMRRAAPGTQDEL</sequence>
<evidence type="ECO:0008006" key="8">
    <source>
        <dbReference type="Google" id="ProtNLM"/>
    </source>
</evidence>
<evidence type="ECO:0000256" key="1">
    <source>
        <dbReference type="SAM" id="SignalP"/>
    </source>
</evidence>
<comment type="caution">
    <text evidence="2">The sequence shown here is derived from an EMBL/GenBank/DDBJ whole genome shotgun (WGS) entry which is preliminary data.</text>
</comment>
<evidence type="ECO:0000313" key="3">
    <source>
        <dbReference type="EMBL" id="KAA0157393.1"/>
    </source>
</evidence>
<dbReference type="EMBL" id="VLTL01000087">
    <property type="protein sequence ID" value="KAA0161998.1"/>
    <property type="molecule type" value="Genomic_DNA"/>
</dbReference>
<dbReference type="InterPro" id="IPR029063">
    <property type="entry name" value="SAM-dependent_MTases_sf"/>
</dbReference>
<dbReference type="EMBL" id="VLTN01000014">
    <property type="protein sequence ID" value="KAA0153904.1"/>
    <property type="molecule type" value="Genomic_DNA"/>
</dbReference>
<protein>
    <recommendedName>
        <fullName evidence="8">Methyltransferase type 11 domain-containing protein</fullName>
    </recommendedName>
</protein>
<dbReference type="Proteomes" id="UP000325113">
    <property type="component" value="Unassembled WGS sequence"/>
</dbReference>
<proteinExistence type="predicted"/>
<dbReference type="Pfam" id="PF03269">
    <property type="entry name" value="DUF268"/>
    <property type="match status" value="1"/>
</dbReference>
<feature type="signal peptide" evidence="1">
    <location>
        <begin position="1"/>
        <end position="19"/>
    </location>
</feature>
<dbReference type="OMA" id="DACAVWI"/>
<dbReference type="SUPFAM" id="SSF53335">
    <property type="entry name" value="S-adenosyl-L-methionine-dependent methyltransferases"/>
    <property type="match status" value="1"/>
</dbReference>
<dbReference type="EMBL" id="VLTM01000077">
    <property type="protein sequence ID" value="KAA0157393.1"/>
    <property type="molecule type" value="Genomic_DNA"/>
</dbReference>
<evidence type="ECO:0000313" key="6">
    <source>
        <dbReference type="Proteomes" id="UP000324907"/>
    </source>
</evidence>